<evidence type="ECO:0000313" key="2">
    <source>
        <dbReference type="Proteomes" id="UP000236630"/>
    </source>
</evidence>
<name>A0A2H5P1Q5_CITUN</name>
<proteinExistence type="predicted"/>
<dbReference type="EMBL" id="BDQV01000032">
    <property type="protein sequence ID" value="GAY46304.1"/>
    <property type="molecule type" value="Genomic_DNA"/>
</dbReference>
<comment type="caution">
    <text evidence="1">The sequence shown here is derived from an EMBL/GenBank/DDBJ whole genome shotgun (WGS) entry which is preliminary data.</text>
</comment>
<dbReference type="AlphaFoldDB" id="A0A2H5P1Q5"/>
<dbReference type="EMBL" id="BDQV01000032">
    <property type="protein sequence ID" value="GAY46305.1"/>
    <property type="molecule type" value="Genomic_DNA"/>
</dbReference>
<dbReference type="Proteomes" id="UP000236630">
    <property type="component" value="Unassembled WGS sequence"/>
</dbReference>
<organism evidence="1 2">
    <name type="scientific">Citrus unshiu</name>
    <name type="common">Satsuma mandarin</name>
    <name type="synonym">Citrus nobilis var. unshiu</name>
    <dbReference type="NCBI Taxonomy" id="55188"/>
    <lineage>
        <taxon>Eukaryota</taxon>
        <taxon>Viridiplantae</taxon>
        <taxon>Streptophyta</taxon>
        <taxon>Embryophyta</taxon>
        <taxon>Tracheophyta</taxon>
        <taxon>Spermatophyta</taxon>
        <taxon>Magnoliopsida</taxon>
        <taxon>eudicotyledons</taxon>
        <taxon>Gunneridae</taxon>
        <taxon>Pentapetalae</taxon>
        <taxon>rosids</taxon>
        <taxon>malvids</taxon>
        <taxon>Sapindales</taxon>
        <taxon>Rutaceae</taxon>
        <taxon>Aurantioideae</taxon>
        <taxon>Citrus</taxon>
    </lineage>
</organism>
<keyword evidence="2" id="KW-1185">Reference proteome</keyword>
<gene>
    <name evidence="1" type="ORF">CUMW_096020</name>
</gene>
<sequence length="212" mass="23682">MAEEEKHLMDLCRFLSDATTTNISPLDFIYRLRSDDSLRLGLKLFLSVLKHAVHPIKNDDVRDEEESRSDSINDKKPGFQSWTCDQVHAVTSLGHVIASASRSLAVEQAGPVIVAVMQELLEFAVCYLERSEFDNDDFSVQNHMGQLLEIVLIGGTDKVIEQVQLYPVNSLVQLLPIVSTDCDDIVLDDQINCCLQGAVSLAQGKRNHWIVS</sequence>
<accession>A0A2H5P1Q5</accession>
<reference evidence="1 2" key="1">
    <citation type="journal article" date="2017" name="Front. Genet.">
        <title>Draft sequencing of the heterozygous diploid genome of Satsuma (Citrus unshiu Marc.) using a hybrid assembly approach.</title>
        <authorList>
            <person name="Shimizu T."/>
            <person name="Tanizawa Y."/>
            <person name="Mochizuki T."/>
            <person name="Nagasaki H."/>
            <person name="Yoshioka T."/>
            <person name="Toyoda A."/>
            <person name="Fujiyama A."/>
            <person name="Kaminuma E."/>
            <person name="Nakamura Y."/>
        </authorList>
    </citation>
    <scope>NUCLEOTIDE SEQUENCE [LARGE SCALE GENOMIC DNA]</scope>
    <source>
        <strain evidence="2">cv. Miyagawa wase</strain>
    </source>
</reference>
<evidence type="ECO:0000313" key="1">
    <source>
        <dbReference type="EMBL" id="GAY46304.1"/>
    </source>
</evidence>
<protein>
    <submittedName>
        <fullName evidence="1">Uncharacterized protein</fullName>
    </submittedName>
</protein>